<accession>A0A1E7YNL7</accession>
<evidence type="ECO:0000313" key="2">
    <source>
        <dbReference type="Proteomes" id="UP000175616"/>
    </source>
</evidence>
<dbReference type="EMBL" id="LZYE01000162">
    <property type="protein sequence ID" value="OFC36371.1"/>
    <property type="molecule type" value="Genomic_DNA"/>
</dbReference>
<reference evidence="1 2" key="1">
    <citation type="submission" date="2016-06" db="EMBL/GenBank/DDBJ databases">
        <title>Gene turnover analysis identifies the evolutionary adaptation of the extremophile Acidithiobacillus caldus.</title>
        <authorList>
            <person name="Zhang X."/>
        </authorList>
    </citation>
    <scope>NUCLEOTIDE SEQUENCE [LARGE SCALE GENOMIC DNA]</scope>
    <source>
        <strain evidence="1 2">DX</strain>
    </source>
</reference>
<dbReference type="GeneID" id="92932037"/>
<evidence type="ECO:0000313" key="1">
    <source>
        <dbReference type="EMBL" id="OFC36371.1"/>
    </source>
</evidence>
<comment type="caution">
    <text evidence="1">The sequence shown here is derived from an EMBL/GenBank/DDBJ whole genome shotgun (WGS) entry which is preliminary data.</text>
</comment>
<protein>
    <submittedName>
        <fullName evidence="1">Uncharacterized protein</fullName>
    </submittedName>
</protein>
<proteinExistence type="predicted"/>
<sequence>MVKPRHVFRWINDLKTQAKKRNPKNLLRLVMLMVRLRAVTLSAFLPFTHIDDETGHDAGSTTQDDGGI</sequence>
<name>A0A1E7YNL7_9PROT</name>
<organism evidence="1 2">
    <name type="scientific">Acidithiobacillus caldus</name>
    <dbReference type="NCBI Taxonomy" id="33059"/>
    <lineage>
        <taxon>Bacteria</taxon>
        <taxon>Pseudomonadati</taxon>
        <taxon>Pseudomonadota</taxon>
        <taxon>Acidithiobacillia</taxon>
        <taxon>Acidithiobacillales</taxon>
        <taxon>Acidithiobacillaceae</taxon>
        <taxon>Acidithiobacillus</taxon>
    </lineage>
</organism>
<gene>
    <name evidence="1" type="ORF">BAE27_06225</name>
</gene>
<dbReference type="Proteomes" id="UP000175616">
    <property type="component" value="Unassembled WGS sequence"/>
</dbReference>
<dbReference type="RefSeq" id="WP_041636513.1">
    <property type="nucleotide sequence ID" value="NZ_LZYE01000162.1"/>
</dbReference>
<dbReference type="AlphaFoldDB" id="A0A1E7YNL7"/>